<evidence type="ECO:0000313" key="2">
    <source>
        <dbReference type="EMBL" id="SEL52317.1"/>
    </source>
</evidence>
<name>A0A1H7QYC1_9GAMM</name>
<sequence length="151" mass="16290">MRRLAPALLLICAAVLTLLQGCANEPATAPLPKVAPAKLSTPAPRGNTQLHTLHGQLHGAVAGSTPVDVELAILMLDTRGKPVALLDSEAWFGNVASPFQLALDPQRLPPSARLQLRVRVTRDSRLLAYVHHELSQPLPRQLPPLRLQVLP</sequence>
<accession>A0A1H7QYC1</accession>
<dbReference type="EMBL" id="FOAS01000013">
    <property type="protein sequence ID" value="SEL52317.1"/>
    <property type="molecule type" value="Genomic_DNA"/>
</dbReference>
<evidence type="ECO:0000256" key="1">
    <source>
        <dbReference type="SAM" id="SignalP"/>
    </source>
</evidence>
<feature type="chain" id="PRO_5010300225" evidence="1">
    <location>
        <begin position="24"/>
        <end position="151"/>
    </location>
</feature>
<keyword evidence="2" id="KW-0449">Lipoprotein</keyword>
<keyword evidence="3" id="KW-1185">Reference proteome</keyword>
<proteinExistence type="predicted"/>
<protein>
    <submittedName>
        <fullName evidence="2">Uncharacterized lipoprotein YbaY</fullName>
    </submittedName>
</protein>
<evidence type="ECO:0000313" key="3">
    <source>
        <dbReference type="Proteomes" id="UP000185766"/>
    </source>
</evidence>
<keyword evidence="1" id="KW-0732">Signal</keyword>
<dbReference type="RefSeq" id="WP_074869485.1">
    <property type="nucleotide sequence ID" value="NZ_FOAS01000013.1"/>
</dbReference>
<gene>
    <name evidence="2" type="ORF">SAMN05216214_11398</name>
</gene>
<dbReference type="PROSITE" id="PS51257">
    <property type="entry name" value="PROKAR_LIPOPROTEIN"/>
    <property type="match status" value="1"/>
</dbReference>
<dbReference type="Proteomes" id="UP000185766">
    <property type="component" value="Unassembled WGS sequence"/>
</dbReference>
<dbReference type="STRING" id="1429083.GCA_001885685_03307"/>
<organism evidence="2 3">
    <name type="scientific">Atopomonas hussainii</name>
    <dbReference type="NCBI Taxonomy" id="1429083"/>
    <lineage>
        <taxon>Bacteria</taxon>
        <taxon>Pseudomonadati</taxon>
        <taxon>Pseudomonadota</taxon>
        <taxon>Gammaproteobacteria</taxon>
        <taxon>Pseudomonadales</taxon>
        <taxon>Pseudomonadaceae</taxon>
        <taxon>Atopomonas</taxon>
    </lineage>
</organism>
<dbReference type="AlphaFoldDB" id="A0A1H7QYC1"/>
<reference evidence="2 3" key="1">
    <citation type="submission" date="2016-10" db="EMBL/GenBank/DDBJ databases">
        <authorList>
            <person name="de Groot N.N."/>
        </authorList>
    </citation>
    <scope>NUCLEOTIDE SEQUENCE [LARGE SCALE GENOMIC DNA]</scope>
    <source>
        <strain evidence="2 3">JCM 19513</strain>
    </source>
</reference>
<feature type="signal peptide" evidence="1">
    <location>
        <begin position="1"/>
        <end position="23"/>
    </location>
</feature>